<name>A0ABT1N4L5_9GAMM</name>
<evidence type="ECO:0000256" key="1">
    <source>
        <dbReference type="ARBA" id="ARBA00006987"/>
    </source>
</evidence>
<accession>A0ABT1N4L5</accession>
<feature type="signal peptide" evidence="2">
    <location>
        <begin position="1"/>
        <end position="19"/>
    </location>
</feature>
<evidence type="ECO:0000256" key="2">
    <source>
        <dbReference type="SAM" id="SignalP"/>
    </source>
</evidence>
<protein>
    <submittedName>
        <fullName evidence="3">Tripartite tricarboxylate transporter substrate-binding protein</fullName>
    </submittedName>
</protein>
<organism evidence="3 4">
    <name type="scientific">Photobacterium pectinilyticum</name>
    <dbReference type="NCBI Taxonomy" id="2906793"/>
    <lineage>
        <taxon>Bacteria</taxon>
        <taxon>Pseudomonadati</taxon>
        <taxon>Pseudomonadota</taxon>
        <taxon>Gammaproteobacteria</taxon>
        <taxon>Vibrionales</taxon>
        <taxon>Vibrionaceae</taxon>
        <taxon>Photobacterium</taxon>
    </lineage>
</organism>
<dbReference type="PANTHER" id="PTHR42928:SF1">
    <property type="entry name" value="BLR4371 PROTEIN"/>
    <property type="match status" value="1"/>
</dbReference>
<proteinExistence type="inferred from homology"/>
<evidence type="ECO:0000313" key="4">
    <source>
        <dbReference type="Proteomes" id="UP001524460"/>
    </source>
</evidence>
<evidence type="ECO:0000313" key="3">
    <source>
        <dbReference type="EMBL" id="MCQ1059052.1"/>
    </source>
</evidence>
<dbReference type="EMBL" id="JANEYT010000029">
    <property type="protein sequence ID" value="MCQ1059052.1"/>
    <property type="molecule type" value="Genomic_DNA"/>
</dbReference>
<dbReference type="PANTHER" id="PTHR42928">
    <property type="entry name" value="TRICARBOXYLATE-BINDING PROTEIN"/>
    <property type="match status" value="1"/>
</dbReference>
<comment type="similarity">
    <text evidence="1">Belongs to the UPF0065 (bug) family.</text>
</comment>
<reference evidence="3 4" key="1">
    <citation type="submission" date="2022-07" db="EMBL/GenBank/DDBJ databases">
        <title>Photobacterium pectinilyticum sp. nov., a marine bacterium isolated from surface seawater of Qingdao offshore.</title>
        <authorList>
            <person name="Wang X."/>
        </authorList>
    </citation>
    <scope>NUCLEOTIDE SEQUENCE [LARGE SCALE GENOMIC DNA]</scope>
    <source>
        <strain evidence="3 4">ZSDE20</strain>
    </source>
</reference>
<dbReference type="InterPro" id="IPR005064">
    <property type="entry name" value="BUG"/>
</dbReference>
<dbReference type="Gene3D" id="3.40.190.150">
    <property type="entry name" value="Bordetella uptake gene, domain 1"/>
    <property type="match status" value="1"/>
</dbReference>
<dbReference type="SUPFAM" id="SSF53850">
    <property type="entry name" value="Periplasmic binding protein-like II"/>
    <property type="match status" value="1"/>
</dbReference>
<comment type="caution">
    <text evidence="3">The sequence shown here is derived from an EMBL/GenBank/DDBJ whole genome shotgun (WGS) entry which is preliminary data.</text>
</comment>
<dbReference type="Proteomes" id="UP001524460">
    <property type="component" value="Unassembled WGS sequence"/>
</dbReference>
<keyword evidence="4" id="KW-1185">Reference proteome</keyword>
<sequence>MMKAASASLLVLLSGAAVASDWSPSRNVEWVNTSSAGGGTSIFTQSAIEVMRTNELVERNVIVNYKTDGGGAIGRREVANDRRSRGHMLLTLNYGDLEPYVNIEGGDIGNFTPLAVLAFDSQVLLARADTKYKDIDKLLAAMDANERLMVGGSKSDDEAIYQDLKNIVGGNVEYIRSSSTSEALTLLLGGHVDIAIAKPAASLDLVASGELIPLVSFGEKRFDKPFDTPTMKEKGYDISYNIWRGVVGPKNMTDEAAKYWSEILVKVAQSDEWRNNYIRKFMLQPVAMDHQEALEYMKAQQKVMVQNR</sequence>
<dbReference type="Pfam" id="PF03401">
    <property type="entry name" value="TctC"/>
    <property type="match status" value="1"/>
</dbReference>
<dbReference type="Gene3D" id="3.40.190.10">
    <property type="entry name" value="Periplasmic binding protein-like II"/>
    <property type="match status" value="1"/>
</dbReference>
<gene>
    <name evidence="3" type="ORF">NHN17_13405</name>
</gene>
<dbReference type="PIRSF" id="PIRSF017082">
    <property type="entry name" value="YflP"/>
    <property type="match status" value="1"/>
</dbReference>
<feature type="chain" id="PRO_5047214881" evidence="2">
    <location>
        <begin position="20"/>
        <end position="308"/>
    </location>
</feature>
<dbReference type="InterPro" id="IPR042100">
    <property type="entry name" value="Bug_dom1"/>
</dbReference>
<keyword evidence="2" id="KW-0732">Signal</keyword>
<dbReference type="RefSeq" id="WP_255043083.1">
    <property type="nucleotide sequence ID" value="NZ_JANEYT010000029.1"/>
</dbReference>